<dbReference type="AlphaFoldDB" id="A0A2N9JDP5"/>
<reference evidence="2 3" key="1">
    <citation type="submission" date="2018-02" db="EMBL/GenBank/DDBJ databases">
        <authorList>
            <person name="Cohen D.B."/>
            <person name="Kent A.D."/>
        </authorList>
    </citation>
    <scope>NUCLEOTIDE SEQUENCE [LARGE SCALE GENOMIC DNA]</scope>
    <source>
        <strain evidence="2">1</strain>
    </source>
</reference>
<evidence type="ECO:0000259" key="1">
    <source>
        <dbReference type="Pfam" id="PF16242"/>
    </source>
</evidence>
<dbReference type="SUPFAM" id="SSF50475">
    <property type="entry name" value="FMN-binding split barrel"/>
    <property type="match status" value="1"/>
</dbReference>
<dbReference type="PANTHER" id="PTHR34818:SF1">
    <property type="entry name" value="PROTEIN BLI-3"/>
    <property type="match status" value="1"/>
</dbReference>
<dbReference type="EMBL" id="LT985188">
    <property type="protein sequence ID" value="SPD85595.1"/>
    <property type="molecule type" value="Genomic_DNA"/>
</dbReference>
<evidence type="ECO:0000313" key="2">
    <source>
        <dbReference type="EMBL" id="SPD85595.1"/>
    </source>
</evidence>
<gene>
    <name evidence="2" type="ORF">MPLG2_0559</name>
</gene>
<organism evidence="2 3">
    <name type="scientific">Micropruina glycogenica</name>
    <dbReference type="NCBI Taxonomy" id="75385"/>
    <lineage>
        <taxon>Bacteria</taxon>
        <taxon>Bacillati</taxon>
        <taxon>Actinomycetota</taxon>
        <taxon>Actinomycetes</taxon>
        <taxon>Propionibacteriales</taxon>
        <taxon>Nocardioidaceae</taxon>
        <taxon>Micropruina</taxon>
    </lineage>
</organism>
<evidence type="ECO:0000313" key="3">
    <source>
        <dbReference type="Proteomes" id="UP000238164"/>
    </source>
</evidence>
<feature type="domain" description="General stress protein FMN-binding split barrel" evidence="1">
    <location>
        <begin position="8"/>
        <end position="151"/>
    </location>
</feature>
<dbReference type="Gene3D" id="2.30.110.10">
    <property type="entry name" value="Electron Transport, Fmn-binding Protein, Chain A"/>
    <property type="match status" value="1"/>
</dbReference>
<dbReference type="RefSeq" id="WP_158680805.1">
    <property type="nucleotide sequence ID" value="NZ_BAAAGO010000042.1"/>
</dbReference>
<dbReference type="PANTHER" id="PTHR34818">
    <property type="entry name" value="PROTEIN BLI-3"/>
    <property type="match status" value="1"/>
</dbReference>
<sequence length="161" mass="17375">MTDTDQADRLETLDNLLGKSRTVMFTTRTDGGELLSRPMTIQEVTDDRDLVFITQAHTDVAKQSDGNPVNVAVAGDDYWVSISGTGSVAEEPETKQRLWNTFNDAYTDGGPENPDNVVLRVNADSAEYWDTPGGVGVLLGVLKAKLTGDKPQSGESATVQL</sequence>
<dbReference type="InterPro" id="IPR038725">
    <property type="entry name" value="YdaG_split_barrel_FMN-bd"/>
</dbReference>
<proteinExistence type="predicted"/>
<protein>
    <recommendedName>
        <fullName evidence="1">General stress protein FMN-binding split barrel domain-containing protein</fullName>
    </recommendedName>
</protein>
<dbReference type="Proteomes" id="UP000238164">
    <property type="component" value="Chromosome 1"/>
</dbReference>
<dbReference type="OrthoDB" id="1432662at2"/>
<dbReference type="InterPro" id="IPR052917">
    <property type="entry name" value="Stress-Dev_Protein"/>
</dbReference>
<accession>A0A2N9JDP5</accession>
<dbReference type="InterPro" id="IPR012349">
    <property type="entry name" value="Split_barrel_FMN-bd"/>
</dbReference>
<keyword evidence="3" id="KW-1185">Reference proteome</keyword>
<name>A0A2N9JDP5_9ACTN</name>
<dbReference type="KEGG" id="mgg:MPLG2_0559"/>
<dbReference type="Pfam" id="PF16242">
    <property type="entry name" value="Pyrid_ox_like"/>
    <property type="match status" value="1"/>
</dbReference>